<evidence type="ECO:0000256" key="10">
    <source>
        <dbReference type="SAM" id="MobiDB-lite"/>
    </source>
</evidence>
<proteinExistence type="inferred from homology"/>
<keyword evidence="11" id="KW-1185">Reference proteome</keyword>
<dbReference type="InterPro" id="IPR026140">
    <property type="entry name" value="Ribosomal_mS26"/>
</dbReference>
<evidence type="ECO:0000256" key="5">
    <source>
        <dbReference type="ARBA" id="ARBA00023128"/>
    </source>
</evidence>
<keyword evidence="6" id="KW-0687">Ribonucleoprotein</keyword>
<protein>
    <recommendedName>
        <fullName evidence="7">Small ribosomal subunit protein mS26</fullName>
    </recommendedName>
    <alternativeName>
        <fullName evidence="8">28S ribosomal protein S26, mitochondrial</fullName>
    </alternativeName>
</protein>
<dbReference type="Pfam" id="PF14943">
    <property type="entry name" value="MRP-S26"/>
    <property type="match status" value="1"/>
</dbReference>
<dbReference type="PANTHER" id="PTHR21035">
    <property type="entry name" value="28S RIBOSOMAL PROTEIN S26, MITOCHONDRIAL"/>
    <property type="match status" value="1"/>
</dbReference>
<dbReference type="AlphaFoldDB" id="A0A8B8G1M7"/>
<feature type="region of interest" description="Disordered" evidence="10">
    <location>
        <begin position="199"/>
        <end position="220"/>
    </location>
</feature>
<sequence>MQYVGKNTVVSTKFLEISTQIFLQPVRYTRKPRWLPKAPSKMFRVPIRPQISVEERNELFHLFTNYRTCMKAIYKQMEEELEKSSTGEEVLNEIIQKEEKEWQQCLAINNDWNAEVASDRDERIAKEKEIERQTILENLINSEEEKRKMMEMIEEQVRIEKEKSRYYITEENIDEAIENALNNIVSYNYAIDLNGTKFDGENKSKEADNESPKLTVESIN</sequence>
<dbReference type="GeneID" id="112688253"/>
<dbReference type="RefSeq" id="XP_025417144.1">
    <property type="nucleotide sequence ID" value="XM_025561359.1"/>
</dbReference>
<evidence type="ECO:0000313" key="11">
    <source>
        <dbReference type="Proteomes" id="UP000694846"/>
    </source>
</evidence>
<keyword evidence="3" id="KW-0809">Transit peptide</keyword>
<comment type="similarity">
    <text evidence="2">Belongs to the mitochondrion-specific ribosomal protein mS26 family.</text>
</comment>
<feature type="coiled-coil region" evidence="9">
    <location>
        <begin position="125"/>
        <end position="162"/>
    </location>
</feature>
<evidence type="ECO:0000256" key="6">
    <source>
        <dbReference type="ARBA" id="ARBA00023274"/>
    </source>
</evidence>
<reference evidence="12" key="1">
    <citation type="submission" date="2025-08" db="UniProtKB">
        <authorList>
            <consortium name="RefSeq"/>
        </authorList>
    </citation>
    <scope>IDENTIFICATION</scope>
    <source>
        <tissue evidence="12">Whole body</tissue>
    </source>
</reference>
<evidence type="ECO:0000256" key="4">
    <source>
        <dbReference type="ARBA" id="ARBA00022980"/>
    </source>
</evidence>
<name>A0A8B8G1M7_9HEMI</name>
<evidence type="ECO:0000313" key="12">
    <source>
        <dbReference type="RefSeq" id="XP_025417144.1"/>
    </source>
</evidence>
<evidence type="ECO:0000256" key="3">
    <source>
        <dbReference type="ARBA" id="ARBA00022946"/>
    </source>
</evidence>
<gene>
    <name evidence="12" type="primary">LOC112688253</name>
</gene>
<accession>A0A8B8G1M7</accession>
<keyword evidence="5" id="KW-0496">Mitochondrion</keyword>
<comment type="subcellular location">
    <subcellularLocation>
        <location evidence="1">Mitochondrion</location>
    </subcellularLocation>
</comment>
<evidence type="ECO:0000256" key="8">
    <source>
        <dbReference type="ARBA" id="ARBA00035344"/>
    </source>
</evidence>
<dbReference type="GO" id="GO:0005763">
    <property type="term" value="C:mitochondrial small ribosomal subunit"/>
    <property type="evidence" value="ECO:0007669"/>
    <property type="project" value="InterPro"/>
</dbReference>
<evidence type="ECO:0000256" key="7">
    <source>
        <dbReference type="ARBA" id="ARBA00035138"/>
    </source>
</evidence>
<keyword evidence="9" id="KW-0175">Coiled coil</keyword>
<keyword evidence="4 12" id="KW-0689">Ribosomal protein</keyword>
<evidence type="ECO:0000256" key="1">
    <source>
        <dbReference type="ARBA" id="ARBA00004173"/>
    </source>
</evidence>
<dbReference type="PANTHER" id="PTHR21035:SF2">
    <property type="entry name" value="SMALL RIBOSOMAL SUBUNIT PROTEIN MS26"/>
    <property type="match status" value="1"/>
</dbReference>
<dbReference type="OrthoDB" id="5988811at2759"/>
<organism evidence="11 12">
    <name type="scientific">Sipha flava</name>
    <name type="common">yellow sugarcane aphid</name>
    <dbReference type="NCBI Taxonomy" id="143950"/>
    <lineage>
        <taxon>Eukaryota</taxon>
        <taxon>Metazoa</taxon>
        <taxon>Ecdysozoa</taxon>
        <taxon>Arthropoda</taxon>
        <taxon>Hexapoda</taxon>
        <taxon>Insecta</taxon>
        <taxon>Pterygota</taxon>
        <taxon>Neoptera</taxon>
        <taxon>Paraneoptera</taxon>
        <taxon>Hemiptera</taxon>
        <taxon>Sternorrhyncha</taxon>
        <taxon>Aphidomorpha</taxon>
        <taxon>Aphidoidea</taxon>
        <taxon>Aphididae</taxon>
        <taxon>Sipha</taxon>
    </lineage>
</organism>
<evidence type="ECO:0000256" key="2">
    <source>
        <dbReference type="ARBA" id="ARBA00009672"/>
    </source>
</evidence>
<evidence type="ECO:0000256" key="9">
    <source>
        <dbReference type="SAM" id="Coils"/>
    </source>
</evidence>
<dbReference type="Proteomes" id="UP000694846">
    <property type="component" value="Unplaced"/>
</dbReference>
<feature type="compositionally biased region" description="Basic and acidic residues" evidence="10">
    <location>
        <begin position="199"/>
        <end position="211"/>
    </location>
</feature>